<evidence type="ECO:0000313" key="3">
    <source>
        <dbReference type="Proteomes" id="UP000436088"/>
    </source>
</evidence>
<comment type="caution">
    <text evidence="2">The sequence shown here is derived from an EMBL/GenBank/DDBJ whole genome shotgun (WGS) entry which is preliminary data.</text>
</comment>
<protein>
    <submittedName>
        <fullName evidence="2">Beta-D-xylosidase 2-like</fullName>
    </submittedName>
</protein>
<sequence>MAVSPCLVVIDQKKHWWVRNRKVVEKYVKDARSLIATQEHDEIFSALNLLDAALAISPRLETVLELKVRSLLYLRRFKDDNSSQTLSRERVKLLPSNNSSSDSPDRDPSFKCFSVSDLKKKVMAGLSKNCDKEGQWRYLVLGQACCHLGLMEDAMALLQTGKRLASAAFRRESICLPDDSFSLPTTINNSDISFATTPPSTPRRNPTPLSEFENISQLLSCIKFLIRRRTAVIAALDAGLYSEAIRHFSKIVEGRRPAPGLPSRVLYASSLCLQGLGSNSGGSRRLRLPGHAWKRHNVRYREIPGKLCVVTTRIQRLKQRVASGETANVDYYALIGLRRGSSRSELERVHLLLCLRHKPDKATNFIDRCEFADELDIDSVKDRAKMSALLLYRLLQKGHSSVISTIMDEEAAITRKKAASALQQAKHATIQVPQTQDSNSNIEPKANLASSTNSSDENTFQGVFCRDLAAVGKLLSQVGFNRQLPMKYEALSC</sequence>
<feature type="region of interest" description="Disordered" evidence="1">
    <location>
        <begin position="425"/>
        <end position="456"/>
    </location>
</feature>
<proteinExistence type="predicted"/>
<dbReference type="Proteomes" id="UP000436088">
    <property type="component" value="Unassembled WGS sequence"/>
</dbReference>
<dbReference type="SUPFAM" id="SSF46565">
    <property type="entry name" value="Chaperone J-domain"/>
    <property type="match status" value="1"/>
</dbReference>
<dbReference type="EMBL" id="VEPZ02001303">
    <property type="protein sequence ID" value="KAE8681651.1"/>
    <property type="molecule type" value="Genomic_DNA"/>
</dbReference>
<name>A0A6A2YQH8_HIBSY</name>
<feature type="compositionally biased region" description="Polar residues" evidence="1">
    <location>
        <begin position="431"/>
        <end position="456"/>
    </location>
</feature>
<dbReference type="InterPro" id="IPR001623">
    <property type="entry name" value="DnaJ_domain"/>
</dbReference>
<dbReference type="InterPro" id="IPR036869">
    <property type="entry name" value="J_dom_sf"/>
</dbReference>
<accession>A0A6A2YQH8</accession>
<organism evidence="2 3">
    <name type="scientific">Hibiscus syriacus</name>
    <name type="common">Rose of Sharon</name>
    <dbReference type="NCBI Taxonomy" id="106335"/>
    <lineage>
        <taxon>Eukaryota</taxon>
        <taxon>Viridiplantae</taxon>
        <taxon>Streptophyta</taxon>
        <taxon>Embryophyta</taxon>
        <taxon>Tracheophyta</taxon>
        <taxon>Spermatophyta</taxon>
        <taxon>Magnoliopsida</taxon>
        <taxon>eudicotyledons</taxon>
        <taxon>Gunneridae</taxon>
        <taxon>Pentapetalae</taxon>
        <taxon>rosids</taxon>
        <taxon>malvids</taxon>
        <taxon>Malvales</taxon>
        <taxon>Malvaceae</taxon>
        <taxon>Malvoideae</taxon>
        <taxon>Hibiscus</taxon>
    </lineage>
</organism>
<dbReference type="PANTHER" id="PTHR46816:SF1">
    <property type="entry name" value="TETRATRICOPEPTIDE REPEAT (TPR)-LIKE SUPERFAMILY PROTEIN"/>
    <property type="match status" value="1"/>
</dbReference>
<gene>
    <name evidence="2" type="ORF">F3Y22_tig00111311pilonHSYRG00224</name>
</gene>
<evidence type="ECO:0000313" key="2">
    <source>
        <dbReference type="EMBL" id="KAE8681651.1"/>
    </source>
</evidence>
<reference evidence="2" key="1">
    <citation type="submission" date="2019-09" db="EMBL/GenBank/DDBJ databases">
        <title>Draft genome information of white flower Hibiscus syriacus.</title>
        <authorList>
            <person name="Kim Y.-M."/>
        </authorList>
    </citation>
    <scope>NUCLEOTIDE SEQUENCE [LARGE SCALE GENOMIC DNA]</scope>
    <source>
        <strain evidence="2">YM2019G1</strain>
    </source>
</reference>
<evidence type="ECO:0000256" key="1">
    <source>
        <dbReference type="SAM" id="MobiDB-lite"/>
    </source>
</evidence>
<dbReference type="CDD" id="cd06257">
    <property type="entry name" value="DnaJ"/>
    <property type="match status" value="1"/>
</dbReference>
<keyword evidence="3" id="KW-1185">Reference proteome</keyword>
<dbReference type="PANTHER" id="PTHR46816">
    <property type="entry name" value="OS01G0273500 PROTEIN"/>
    <property type="match status" value="1"/>
</dbReference>
<dbReference type="AlphaFoldDB" id="A0A6A2YQH8"/>